<dbReference type="EMBL" id="LAVV01007703">
    <property type="protein sequence ID" value="KNZ55048.1"/>
    <property type="molecule type" value="Genomic_DNA"/>
</dbReference>
<evidence type="ECO:0000256" key="4">
    <source>
        <dbReference type="ARBA" id="ARBA00023242"/>
    </source>
</evidence>
<keyword evidence="3" id="KW-0813">Transport</keyword>
<dbReference type="InterPro" id="IPR046807">
    <property type="entry name" value="Tra1_central"/>
</dbReference>
<dbReference type="Proteomes" id="UP000037035">
    <property type="component" value="Unassembled WGS sequence"/>
</dbReference>
<evidence type="ECO:0000256" key="1">
    <source>
        <dbReference type="ARBA" id="ARBA00004123"/>
    </source>
</evidence>
<protein>
    <submittedName>
        <fullName evidence="5">Uncharacterized protein</fullName>
    </submittedName>
</protein>
<dbReference type="Pfam" id="PF20206">
    <property type="entry name" value="Tra1_ring"/>
    <property type="match status" value="3"/>
</dbReference>
<dbReference type="PANTHER" id="PTHR31344:SF0">
    <property type="entry name" value="NUCLEAR PORE COMPLEX PROTEIN NUP205"/>
    <property type="match status" value="1"/>
</dbReference>
<dbReference type="PANTHER" id="PTHR31344">
    <property type="entry name" value="NUCLEAR PORE COMPLEX PROTEIN NUP205"/>
    <property type="match status" value="1"/>
</dbReference>
<evidence type="ECO:0000313" key="6">
    <source>
        <dbReference type="Proteomes" id="UP000037035"/>
    </source>
</evidence>
<evidence type="ECO:0000256" key="2">
    <source>
        <dbReference type="ARBA" id="ARBA00005892"/>
    </source>
</evidence>
<dbReference type="GO" id="GO:0006999">
    <property type="term" value="P:nuclear pore organization"/>
    <property type="evidence" value="ECO:0007669"/>
    <property type="project" value="TreeGrafter"/>
</dbReference>
<name>A0A0L6V2R2_9BASI</name>
<keyword evidence="4" id="KW-0539">Nucleus</keyword>
<dbReference type="Gene3D" id="1.20.1250.20">
    <property type="entry name" value="MFS general substrate transporter like domains"/>
    <property type="match status" value="1"/>
</dbReference>
<comment type="similarity">
    <text evidence="2">Belongs to the NUP186/NUP192/NUP205 family.</text>
</comment>
<dbReference type="InterPro" id="IPR021827">
    <property type="entry name" value="Nup186/Nup192/Nup205"/>
</dbReference>
<accession>A0A0L6V2R2</accession>
<dbReference type="Pfam" id="PF20175">
    <property type="entry name" value="Tra1_central"/>
    <property type="match status" value="2"/>
</dbReference>
<keyword evidence="6" id="KW-1185">Reference proteome</keyword>
<dbReference type="GO" id="GO:0017056">
    <property type="term" value="F:structural constituent of nuclear pore"/>
    <property type="evidence" value="ECO:0007669"/>
    <property type="project" value="TreeGrafter"/>
</dbReference>
<dbReference type="STRING" id="27349.A0A0L6V2R2"/>
<dbReference type="VEuPathDB" id="FungiDB:VP01_2781g3"/>
<dbReference type="InterPro" id="IPR046805">
    <property type="entry name" value="Tra1_ring"/>
</dbReference>
<organism evidence="5 6">
    <name type="scientific">Puccinia sorghi</name>
    <dbReference type="NCBI Taxonomy" id="27349"/>
    <lineage>
        <taxon>Eukaryota</taxon>
        <taxon>Fungi</taxon>
        <taxon>Dikarya</taxon>
        <taxon>Basidiomycota</taxon>
        <taxon>Pucciniomycotina</taxon>
        <taxon>Pucciniomycetes</taxon>
        <taxon>Pucciniales</taxon>
        <taxon>Pucciniaceae</taxon>
        <taxon>Puccinia</taxon>
    </lineage>
</organism>
<dbReference type="InterPro" id="IPR036259">
    <property type="entry name" value="MFS_trans_sf"/>
</dbReference>
<dbReference type="GO" id="GO:0044611">
    <property type="term" value="C:nuclear pore inner ring"/>
    <property type="evidence" value="ECO:0007669"/>
    <property type="project" value="TreeGrafter"/>
</dbReference>
<dbReference type="SUPFAM" id="SSF48371">
    <property type="entry name" value="ARM repeat"/>
    <property type="match status" value="1"/>
</dbReference>
<reference evidence="5 6" key="1">
    <citation type="submission" date="2015-08" db="EMBL/GenBank/DDBJ databases">
        <title>Next Generation Sequencing and Analysis of the Genome of Puccinia sorghi L Schw, the Causal Agent of Maize Common Rust.</title>
        <authorList>
            <person name="Rochi L."/>
            <person name="Burguener G."/>
            <person name="Darino M."/>
            <person name="Turjanski A."/>
            <person name="Kreff E."/>
            <person name="Dieguez M.J."/>
            <person name="Sacco F."/>
        </authorList>
    </citation>
    <scope>NUCLEOTIDE SEQUENCE [LARGE SCALE GENOMIC DNA]</scope>
    <source>
        <strain evidence="5 6">RO10H11247</strain>
    </source>
</reference>
<evidence type="ECO:0000313" key="5">
    <source>
        <dbReference type="EMBL" id="KNZ55048.1"/>
    </source>
</evidence>
<sequence>MFKYRHLLLDILSQVSEHEAMKTHVEKSMVICFKLVVDLYQASKASLGLTVSPFSKPFWKCMVSCQLRPRKFSAISRLIKTRTMAYSPHPMAPLISLQIKTKRLLTAAKMRKPASANPTIRDMKSFKALQESTVQPNLPARLPIIFKVSPNFWMLIISPSPPHFTHITTRLFLEISPLPQVMWHGIVAKRAQAPFVGVAPTITKAGKRTQYTKLMVPQVKVGNFNFFFLSFVVLDSAGPWTVMSFIAYVIRAQSPLVQPFATEIPQIVICMLKDISPESALSCQELVVALRHILGIEYRSLFIPYLNDLLNVRIFMGTGITLFESLCHLVYRTHADLIQNMKPELQGSHIKRVLMNFTEVWNNPNSTTTMQAMAGKFIYSLVELRRSLTFENVKRNALGSIADSCDTVFWNLRASSRILLSETFECCMPLLMKELQSNSDLLAFPQYFLASPALCKVTIGITLRHIMKLLPENLTTYPGLTGRVEFPVQPSALLPYLTYLMRPLVIALQAIPDLVSRGLQTLELCVDNLTQEFFTPLMAPPLPYNPQHPPVALHILGKLGGRHRKVLRPKAIEWKQVNAQGCYLPIKLDGQQRILCLPPLVQLAARIMRRGHIHFRRNGFAFLKNIKPIFLSMVRFSSLSLPPPHGTVFLTREREEIFSVLLKGLSDVTRVPEFSADAEGVPEFSAVPKPIFRPFSNITLFAFSDNTIIDALIDNLTIATDQVHLQAASQFTSTVFQKLFQRAKTSPFPKEEVLNLAKRTMCKKASSSCYNHYWPPLDINWIIDYELDIIRALLFLYKDAPSATEKILEGPTDTLLKLLRTCPNPSDVSIPAKMATKLNYVVVLLMIEFERTQKPMHELLMPARERLSPIFGKPLRALAFPMQIGHLDALTFCLMRILQEALGIADADDVALIRRTNQPPPSGCLKCVNNQQPRPKFFLFIFIHFTPRMLKCGNRLPKDLLQSGIKPGLNNLSDNNKLTLPSLQGLTRLVEIVHRVIELQQPFLDGVLPHVSSLTTARFRLAAWSFQSLGWWCVWRMTRTLHAADHFHGQYPGRMSRLLGLLDSSEENLLILGICLGISTAIRPAILDLLLQSTQPHRAAPNVAHYLLGFNARASKDSMAFAGPRSPHEKLSCFHAILNFLRMGQTSRNSEESKFEFSLLERNLILAEKSLRVIRQLCFHKYSCKPVSRYLCNTKHYFIIQVSTLLLSIPASHGVAKGWLIMSSGKAFQTTCNEIVATLHSTSWVLETLSLELNILAQQTQRERATDFKLILFESAFSPNQNKTVFVLGFRFTTIKPRPLNFFATCNFDQCCVIDGTGCQLFANRLSSVSHVTLMKYITFLLTLSRAFHLILAENGSIFLLTLLGSDLSKLVGGQEPLKLALPLRAASSPNAVALHWLRPIPPNLAGFTSAQSFSQALASLMPMICDFEINIASIWLGHILTQGSSANSNQALGINVATSVGMFCSQLLFGLLADVYGQKHMIQFLPFHEQSRVVELQIGCRNVDQCFIA</sequence>
<comment type="subcellular location">
    <subcellularLocation>
        <location evidence="1">Nucleus</location>
    </subcellularLocation>
</comment>
<dbReference type="InterPro" id="IPR016024">
    <property type="entry name" value="ARM-type_fold"/>
</dbReference>
<gene>
    <name evidence="5" type="ORF">VP01_2781g3</name>
</gene>
<proteinExistence type="inferred from homology"/>
<dbReference type="Pfam" id="PF11894">
    <property type="entry name" value="Nup192"/>
    <property type="match status" value="1"/>
</dbReference>
<comment type="caution">
    <text evidence="5">The sequence shown here is derived from an EMBL/GenBank/DDBJ whole genome shotgun (WGS) entry which is preliminary data.</text>
</comment>
<evidence type="ECO:0000256" key="3">
    <source>
        <dbReference type="ARBA" id="ARBA00022448"/>
    </source>
</evidence>
<dbReference type="OrthoDB" id="2019644at2759"/>